<organism evidence="1 2">
    <name type="scientific">Oenococcus oeni AWRIB429</name>
    <dbReference type="NCBI Taxonomy" id="655225"/>
    <lineage>
        <taxon>Bacteria</taxon>
        <taxon>Bacillati</taxon>
        <taxon>Bacillota</taxon>
        <taxon>Bacilli</taxon>
        <taxon>Lactobacillales</taxon>
        <taxon>Lactobacillaceae</taxon>
        <taxon>Oenococcus</taxon>
    </lineage>
</organism>
<sequence>MRFFKKQLDFFKKIISLSYFFFTFLIHSLINCYCPSNTSIISN</sequence>
<protein>
    <submittedName>
        <fullName evidence="1">Uncharacterized protein</fullName>
    </submittedName>
</protein>
<dbReference type="EMBL" id="ACSE01000003">
    <property type="protein sequence ID" value="EFD89230.1"/>
    <property type="molecule type" value="Genomic_DNA"/>
</dbReference>
<comment type="caution">
    <text evidence="1">The sequence shown here is derived from an EMBL/GenBank/DDBJ whole genome shotgun (WGS) entry which is preliminary data.</text>
</comment>
<dbReference type="Proteomes" id="UP000003075">
    <property type="component" value="Unassembled WGS sequence"/>
</dbReference>
<gene>
    <name evidence="1" type="ORF">AWRIB429_0248</name>
</gene>
<evidence type="ECO:0000313" key="1">
    <source>
        <dbReference type="EMBL" id="EFD89230.1"/>
    </source>
</evidence>
<dbReference type="AlphaFoldDB" id="D3L7B8"/>
<accession>D3L7B8</accession>
<proteinExistence type="predicted"/>
<reference evidence="1 2" key="1">
    <citation type="journal article" date="2010" name="Appl. Microbiol. Biotechnol.">
        <title>Genotypic diversity in Oenococcus oeni by high-density microarray comparative genome hybridization and whole genome sequencing.</title>
        <authorList>
            <person name="Borneman A.R."/>
            <person name="Bartowsky E.J."/>
            <person name="McCarthy J."/>
            <person name="Chambers P.J."/>
        </authorList>
    </citation>
    <scope>NUCLEOTIDE SEQUENCE [LARGE SCALE GENOMIC DNA]</scope>
    <source>
        <strain evidence="1 2">AWRIB429</strain>
    </source>
</reference>
<name>D3L7B8_OENOE</name>
<evidence type="ECO:0000313" key="2">
    <source>
        <dbReference type="Proteomes" id="UP000003075"/>
    </source>
</evidence>